<keyword evidence="2" id="KW-0808">Transferase</keyword>
<keyword evidence="3" id="KW-0547">Nucleotide-binding</keyword>
<name>A0A812L0Q4_9DINO</name>
<dbReference type="Pfam" id="PF01636">
    <property type="entry name" value="APH"/>
    <property type="match status" value="1"/>
</dbReference>
<evidence type="ECO:0000256" key="2">
    <source>
        <dbReference type="ARBA" id="ARBA00022679"/>
    </source>
</evidence>
<comment type="caution">
    <text evidence="7">The sequence shown here is derived from an EMBL/GenBank/DDBJ whole genome shotgun (WGS) entry which is preliminary data.</text>
</comment>
<comment type="similarity">
    <text evidence="1">Belongs to the methylthioribose kinase family.</text>
</comment>
<dbReference type="InterPro" id="IPR002575">
    <property type="entry name" value="Aminoglycoside_PTrfase"/>
</dbReference>
<reference evidence="7" key="1">
    <citation type="submission" date="2021-02" db="EMBL/GenBank/DDBJ databases">
        <authorList>
            <person name="Dougan E. K."/>
            <person name="Rhodes N."/>
            <person name="Thang M."/>
            <person name="Chan C."/>
        </authorList>
    </citation>
    <scope>NUCLEOTIDE SEQUENCE</scope>
</reference>
<dbReference type="SUPFAM" id="SSF56112">
    <property type="entry name" value="Protein kinase-like (PK-like)"/>
    <property type="match status" value="1"/>
</dbReference>
<sequence length="384" mass="41810">MTALLTVDTVCSYVAEQLRDLPDVPVSTGSSLTAAEVTGGNLNYAFAVRDPAGGGVFVKQAPDYIKVLGPAAALTRQRMRLEVQVYTEWTAHGSVAATYFPRVWKFDEEAMAFIMELLDSHELLQKRLFEGHVEEAAARSLGDCMAQMHSRTHCSKISAEECQRLSAAYENRLMRDIQLEFVFSKCYREDARAESLRSDAAFMSQVEAIKDIYNGSVTSNLALCHGDLHAGSVMVDDRSAAVKIIDPEFAVFGPPGLDVGSLLSTYALAYCFHSALQNSCKKELLHAMRVIWETYLAAMKAAGIAADLLKSTEQEAVAFAGCEIARTALGLAYERSLRLEDAALKAAAEKSALAVGVACIQRFREGMPALMEALEKFDAGAFST</sequence>
<gene>
    <name evidence="7" type="primary">mtnK</name>
    <name evidence="7" type="ORF">SNAT2548_LOCUS9802</name>
</gene>
<accession>A0A812L0Q4</accession>
<evidence type="ECO:0000256" key="3">
    <source>
        <dbReference type="ARBA" id="ARBA00022741"/>
    </source>
</evidence>
<evidence type="ECO:0000256" key="1">
    <source>
        <dbReference type="ARBA" id="ARBA00010165"/>
    </source>
</evidence>
<feature type="domain" description="Aminoglycoside phosphotransferase" evidence="6">
    <location>
        <begin position="35"/>
        <end position="269"/>
    </location>
</feature>
<keyword evidence="5" id="KW-0067">ATP-binding</keyword>
<dbReference type="OrthoDB" id="2461at2759"/>
<dbReference type="EMBL" id="CAJNDS010000780">
    <property type="protein sequence ID" value="CAE7233724.1"/>
    <property type="molecule type" value="Genomic_DNA"/>
</dbReference>
<dbReference type="Proteomes" id="UP000604046">
    <property type="component" value="Unassembled WGS sequence"/>
</dbReference>
<evidence type="ECO:0000313" key="7">
    <source>
        <dbReference type="EMBL" id="CAE7233724.1"/>
    </source>
</evidence>
<evidence type="ECO:0000256" key="5">
    <source>
        <dbReference type="ARBA" id="ARBA00022840"/>
    </source>
</evidence>
<evidence type="ECO:0000259" key="6">
    <source>
        <dbReference type="Pfam" id="PF01636"/>
    </source>
</evidence>
<dbReference type="PANTHER" id="PTHR34273">
    <property type="entry name" value="METHYLTHIORIBOSE KINASE"/>
    <property type="match status" value="1"/>
</dbReference>
<dbReference type="PANTHER" id="PTHR34273:SF2">
    <property type="entry name" value="METHYLTHIORIBOSE KINASE"/>
    <property type="match status" value="1"/>
</dbReference>
<dbReference type="Gene3D" id="3.90.1200.10">
    <property type="match status" value="1"/>
</dbReference>
<dbReference type="InterPro" id="IPR011009">
    <property type="entry name" value="Kinase-like_dom_sf"/>
</dbReference>
<dbReference type="AlphaFoldDB" id="A0A812L0Q4"/>
<keyword evidence="4" id="KW-0418">Kinase</keyword>
<protein>
    <submittedName>
        <fullName evidence="7">MtnK protein</fullName>
    </submittedName>
</protein>
<dbReference type="GO" id="GO:0016301">
    <property type="term" value="F:kinase activity"/>
    <property type="evidence" value="ECO:0007669"/>
    <property type="project" value="UniProtKB-KW"/>
</dbReference>
<dbReference type="GO" id="GO:0005524">
    <property type="term" value="F:ATP binding"/>
    <property type="evidence" value="ECO:0007669"/>
    <property type="project" value="UniProtKB-KW"/>
</dbReference>
<evidence type="ECO:0000313" key="8">
    <source>
        <dbReference type="Proteomes" id="UP000604046"/>
    </source>
</evidence>
<keyword evidence="8" id="KW-1185">Reference proteome</keyword>
<dbReference type="Gene3D" id="3.30.200.20">
    <property type="entry name" value="Phosphorylase Kinase, domain 1"/>
    <property type="match status" value="1"/>
</dbReference>
<proteinExistence type="inferred from homology"/>
<organism evidence="7 8">
    <name type="scientific">Symbiodinium natans</name>
    <dbReference type="NCBI Taxonomy" id="878477"/>
    <lineage>
        <taxon>Eukaryota</taxon>
        <taxon>Sar</taxon>
        <taxon>Alveolata</taxon>
        <taxon>Dinophyceae</taxon>
        <taxon>Suessiales</taxon>
        <taxon>Symbiodiniaceae</taxon>
        <taxon>Symbiodinium</taxon>
    </lineage>
</organism>
<evidence type="ECO:0000256" key="4">
    <source>
        <dbReference type="ARBA" id="ARBA00022777"/>
    </source>
</evidence>